<dbReference type="Gene3D" id="1.10.760.10">
    <property type="entry name" value="Cytochrome c-like domain"/>
    <property type="match status" value="1"/>
</dbReference>
<dbReference type="AlphaFoldDB" id="A0A4R3JYN3"/>
<feature type="binding site" description="covalent" evidence="6">
    <location>
        <position position="35"/>
    </location>
    <ligand>
        <name>heme c</name>
        <dbReference type="ChEBI" id="CHEBI:61717"/>
    </ligand>
</feature>
<dbReference type="Proteomes" id="UP000295135">
    <property type="component" value="Unassembled WGS sequence"/>
</dbReference>
<evidence type="ECO:0000313" key="10">
    <source>
        <dbReference type="Proteomes" id="UP000295135"/>
    </source>
</evidence>
<evidence type="ECO:0000256" key="7">
    <source>
        <dbReference type="SAM" id="SignalP"/>
    </source>
</evidence>
<feature type="domain" description="Cytochrome c" evidence="8">
    <location>
        <begin position="7"/>
        <end position="100"/>
    </location>
</feature>
<keyword evidence="3 6" id="KW-0479">Metal-binding</keyword>
<dbReference type="InterPro" id="IPR002324">
    <property type="entry name" value="Cyt_c_ID"/>
</dbReference>
<evidence type="ECO:0000256" key="1">
    <source>
        <dbReference type="ARBA" id="ARBA00022448"/>
    </source>
</evidence>
<feature type="binding site" description="covalent" evidence="6">
    <location>
        <position position="80"/>
    </location>
    <ligand>
        <name>heme c</name>
        <dbReference type="ChEBI" id="CHEBI:61717"/>
    </ligand>
</feature>
<dbReference type="SUPFAM" id="SSF46626">
    <property type="entry name" value="Cytochrome c"/>
    <property type="match status" value="1"/>
</dbReference>
<dbReference type="PROSITE" id="PS51007">
    <property type="entry name" value="CYTC"/>
    <property type="match status" value="1"/>
</dbReference>
<dbReference type="PRINTS" id="PR00606">
    <property type="entry name" value="CYTCHROMECID"/>
</dbReference>
<evidence type="ECO:0000313" key="9">
    <source>
        <dbReference type="EMBL" id="TCS73890.1"/>
    </source>
</evidence>
<keyword evidence="5 6" id="KW-0408">Iron</keyword>
<keyword evidence="4" id="KW-0249">Electron transport</keyword>
<evidence type="ECO:0000256" key="4">
    <source>
        <dbReference type="ARBA" id="ARBA00022982"/>
    </source>
</evidence>
<dbReference type="InterPro" id="IPR036909">
    <property type="entry name" value="Cyt_c-like_dom_sf"/>
</dbReference>
<comment type="PTM">
    <text evidence="6">Binds 1 heme c group covalently per subunit.</text>
</comment>
<protein>
    <submittedName>
        <fullName evidence="9">Cytochrome c</fullName>
    </submittedName>
</protein>
<dbReference type="GO" id="GO:0009055">
    <property type="term" value="F:electron transfer activity"/>
    <property type="evidence" value="ECO:0007669"/>
    <property type="project" value="InterPro"/>
</dbReference>
<organism evidence="9 10">
    <name type="scientific">Sulfuritortus calidifontis</name>
    <dbReference type="NCBI Taxonomy" id="1914471"/>
    <lineage>
        <taxon>Bacteria</taxon>
        <taxon>Pseudomonadati</taxon>
        <taxon>Pseudomonadota</taxon>
        <taxon>Betaproteobacteria</taxon>
        <taxon>Nitrosomonadales</taxon>
        <taxon>Thiobacillaceae</taxon>
        <taxon>Sulfuritortus</taxon>
    </lineage>
</organism>
<proteinExistence type="predicted"/>
<feature type="signal peptide" evidence="7">
    <location>
        <begin position="1"/>
        <end position="21"/>
    </location>
</feature>
<accession>A0A4R3JYN3</accession>
<evidence type="ECO:0000256" key="2">
    <source>
        <dbReference type="ARBA" id="ARBA00022617"/>
    </source>
</evidence>
<dbReference type="OrthoDB" id="9811281at2"/>
<name>A0A4R3JYN3_9PROT</name>
<keyword evidence="1" id="KW-0813">Transport</keyword>
<evidence type="ECO:0000256" key="6">
    <source>
        <dbReference type="PIRSR" id="PIRSR602324-1"/>
    </source>
</evidence>
<keyword evidence="2 6" id="KW-0349">Heme</keyword>
<sequence length="100" mass="10476">MKTLTLVLVAAGLAIAGPVSADEALAKKNMCMNCHSVDKKLMGPSFKDVAAKYKGNKEAEKILAESIVKGSKDKFGKVPMPPQAKAAGDSAALAKWIMSL</sequence>
<dbReference type="GO" id="GO:0020037">
    <property type="term" value="F:heme binding"/>
    <property type="evidence" value="ECO:0007669"/>
    <property type="project" value="InterPro"/>
</dbReference>
<dbReference type="GO" id="GO:0005506">
    <property type="term" value="F:iron ion binding"/>
    <property type="evidence" value="ECO:0007669"/>
    <property type="project" value="InterPro"/>
</dbReference>
<dbReference type="Pfam" id="PF00034">
    <property type="entry name" value="Cytochrom_C"/>
    <property type="match status" value="1"/>
</dbReference>
<gene>
    <name evidence="9" type="ORF">EDC61_101112</name>
</gene>
<keyword evidence="10" id="KW-1185">Reference proteome</keyword>
<feature type="binding site" description="covalent" evidence="6">
    <location>
        <position position="31"/>
    </location>
    <ligand>
        <name>heme c</name>
        <dbReference type="ChEBI" id="CHEBI:61717"/>
    </ligand>
</feature>
<evidence type="ECO:0000256" key="3">
    <source>
        <dbReference type="ARBA" id="ARBA00022723"/>
    </source>
</evidence>
<evidence type="ECO:0000256" key="5">
    <source>
        <dbReference type="ARBA" id="ARBA00023004"/>
    </source>
</evidence>
<dbReference type="InterPro" id="IPR009056">
    <property type="entry name" value="Cyt_c-like_dom"/>
</dbReference>
<dbReference type="EMBL" id="SLZY01000001">
    <property type="protein sequence ID" value="TCS73890.1"/>
    <property type="molecule type" value="Genomic_DNA"/>
</dbReference>
<dbReference type="RefSeq" id="WP_126459664.1">
    <property type="nucleotide sequence ID" value="NZ_AP018721.1"/>
</dbReference>
<keyword evidence="7" id="KW-0732">Signal</keyword>
<evidence type="ECO:0000259" key="8">
    <source>
        <dbReference type="PROSITE" id="PS51007"/>
    </source>
</evidence>
<reference evidence="9 10" key="1">
    <citation type="submission" date="2019-03" db="EMBL/GenBank/DDBJ databases">
        <title>Genomic Encyclopedia of Type Strains, Phase IV (KMG-IV): sequencing the most valuable type-strain genomes for metagenomic binning, comparative biology and taxonomic classification.</title>
        <authorList>
            <person name="Goeker M."/>
        </authorList>
    </citation>
    <scope>NUCLEOTIDE SEQUENCE [LARGE SCALE GENOMIC DNA]</scope>
    <source>
        <strain evidence="9 10">DSM 103923</strain>
    </source>
</reference>
<comment type="caution">
    <text evidence="9">The sequence shown here is derived from an EMBL/GenBank/DDBJ whole genome shotgun (WGS) entry which is preliminary data.</text>
</comment>
<feature type="chain" id="PRO_5020899202" evidence="7">
    <location>
        <begin position="22"/>
        <end position="100"/>
    </location>
</feature>